<organism evidence="1 2">
    <name type="scientific">Puccinia graminis f. sp. tritici</name>
    <dbReference type="NCBI Taxonomy" id="56615"/>
    <lineage>
        <taxon>Eukaryota</taxon>
        <taxon>Fungi</taxon>
        <taxon>Dikarya</taxon>
        <taxon>Basidiomycota</taxon>
        <taxon>Pucciniomycotina</taxon>
        <taxon>Pucciniomycetes</taxon>
        <taxon>Pucciniales</taxon>
        <taxon>Pucciniaceae</taxon>
        <taxon>Puccinia</taxon>
    </lineage>
</organism>
<dbReference type="Proteomes" id="UP000324748">
    <property type="component" value="Unassembled WGS sequence"/>
</dbReference>
<reference evidence="1 2" key="1">
    <citation type="submission" date="2019-05" db="EMBL/GenBank/DDBJ databases">
        <title>Emergence of the Ug99 lineage of the wheat stem rust pathogen through somatic hybridization.</title>
        <authorList>
            <person name="Li F."/>
            <person name="Upadhyaya N.M."/>
            <person name="Sperschneider J."/>
            <person name="Matny O."/>
            <person name="Nguyen-Phuc H."/>
            <person name="Mago R."/>
            <person name="Raley C."/>
            <person name="Miller M.E."/>
            <person name="Silverstein K.A.T."/>
            <person name="Henningsen E."/>
            <person name="Hirsch C.D."/>
            <person name="Visser B."/>
            <person name="Pretorius Z.A."/>
            <person name="Steffenson B.J."/>
            <person name="Schwessinger B."/>
            <person name="Dodds P.N."/>
            <person name="Figueroa M."/>
        </authorList>
    </citation>
    <scope>NUCLEOTIDE SEQUENCE [LARGE SCALE GENOMIC DNA]</scope>
    <source>
        <strain evidence="1">21-0</strain>
    </source>
</reference>
<dbReference type="EMBL" id="VSWC01000014">
    <property type="protein sequence ID" value="KAA1115399.1"/>
    <property type="molecule type" value="Genomic_DNA"/>
</dbReference>
<accession>A0A5B0QQH5</accession>
<evidence type="ECO:0000313" key="2">
    <source>
        <dbReference type="Proteomes" id="UP000324748"/>
    </source>
</evidence>
<dbReference type="OrthoDB" id="10478186at2759"/>
<keyword evidence="2" id="KW-1185">Reference proteome</keyword>
<name>A0A5B0QQH5_PUCGR</name>
<comment type="caution">
    <text evidence="1">The sequence shown here is derived from an EMBL/GenBank/DDBJ whole genome shotgun (WGS) entry which is preliminary data.</text>
</comment>
<evidence type="ECO:0000313" key="1">
    <source>
        <dbReference type="EMBL" id="KAA1115399.1"/>
    </source>
</evidence>
<gene>
    <name evidence="1" type="ORF">PGT21_036036</name>
</gene>
<sequence>MVLDWDWDHIAIPIRHPNTAGCMPYTWVSSKLGPEPVQNGYDLHLDDLSDFFLLLDLDLIAADR</sequence>
<proteinExistence type="predicted"/>
<protein>
    <submittedName>
        <fullName evidence="1">Uncharacterized protein</fullName>
    </submittedName>
</protein>
<dbReference type="AlphaFoldDB" id="A0A5B0QQH5"/>